<keyword evidence="3" id="KW-1185">Reference proteome</keyword>
<proteinExistence type="predicted"/>
<dbReference type="EMBL" id="KZ996664">
    <property type="protein sequence ID" value="RKO88514.1"/>
    <property type="molecule type" value="Genomic_DNA"/>
</dbReference>
<dbReference type="Proteomes" id="UP000269721">
    <property type="component" value="Unassembled WGS sequence"/>
</dbReference>
<name>A0A4P9W861_9FUNG</name>
<feature type="compositionally biased region" description="Polar residues" evidence="1">
    <location>
        <begin position="100"/>
        <end position="127"/>
    </location>
</feature>
<feature type="compositionally biased region" description="Polar residues" evidence="1">
    <location>
        <begin position="166"/>
        <end position="187"/>
    </location>
</feature>
<evidence type="ECO:0000256" key="1">
    <source>
        <dbReference type="SAM" id="MobiDB-lite"/>
    </source>
</evidence>
<accession>A0A4P9W861</accession>
<sequence length="247" mass="27292">MSYSSLTSQVCKTLASAAVQSLQSLAARRDILGDRLANFEGARRHVPPNGSEGDGSWARKADEVRDALKRLQECKRRLELVERGMSENHNGQNRKDANFRPSSESDCASPQRSAVGQPEQPSESWWSPHSVDPRNQAGNEEMGSREDQCRYPSQLHHQDAVYRSPQTYTSAGSHRQSSSYPGSSPLTAETAFPPFQDGYSSLKHIKAFRGALEKGGLHSSRQDDFNAFAVSLLHSDFAIKKEVSAEV</sequence>
<feature type="region of interest" description="Disordered" evidence="1">
    <location>
        <begin position="166"/>
        <end position="192"/>
    </location>
</feature>
<evidence type="ECO:0000313" key="3">
    <source>
        <dbReference type="Proteomes" id="UP000269721"/>
    </source>
</evidence>
<organism evidence="2 3">
    <name type="scientific">Blyttiomyces helicus</name>
    <dbReference type="NCBI Taxonomy" id="388810"/>
    <lineage>
        <taxon>Eukaryota</taxon>
        <taxon>Fungi</taxon>
        <taxon>Fungi incertae sedis</taxon>
        <taxon>Chytridiomycota</taxon>
        <taxon>Chytridiomycota incertae sedis</taxon>
        <taxon>Chytridiomycetes</taxon>
        <taxon>Chytridiomycetes incertae sedis</taxon>
        <taxon>Blyttiomyces</taxon>
    </lineage>
</organism>
<protein>
    <submittedName>
        <fullName evidence="2">Uncharacterized protein</fullName>
    </submittedName>
</protein>
<reference evidence="3" key="1">
    <citation type="journal article" date="2018" name="Nat. Microbiol.">
        <title>Leveraging single-cell genomics to expand the fungal tree of life.</title>
        <authorList>
            <person name="Ahrendt S.R."/>
            <person name="Quandt C.A."/>
            <person name="Ciobanu D."/>
            <person name="Clum A."/>
            <person name="Salamov A."/>
            <person name="Andreopoulos B."/>
            <person name="Cheng J.F."/>
            <person name="Woyke T."/>
            <person name="Pelin A."/>
            <person name="Henrissat B."/>
            <person name="Reynolds N.K."/>
            <person name="Benny G.L."/>
            <person name="Smith M.E."/>
            <person name="James T.Y."/>
            <person name="Grigoriev I.V."/>
        </authorList>
    </citation>
    <scope>NUCLEOTIDE SEQUENCE [LARGE SCALE GENOMIC DNA]</scope>
</reference>
<evidence type="ECO:0000313" key="2">
    <source>
        <dbReference type="EMBL" id="RKO88514.1"/>
    </source>
</evidence>
<dbReference type="AlphaFoldDB" id="A0A4P9W861"/>
<feature type="region of interest" description="Disordered" evidence="1">
    <location>
        <begin position="82"/>
        <end position="151"/>
    </location>
</feature>
<gene>
    <name evidence="2" type="ORF">BDK51DRAFT_25613</name>
</gene>